<gene>
    <name evidence="2" type="ORF">CPAV1605_21</name>
</gene>
<evidence type="ECO:0000313" key="2">
    <source>
        <dbReference type="EMBL" id="VVU94301.1"/>
    </source>
</evidence>
<protein>
    <submittedName>
        <fullName evidence="2">Uncharacterized protein</fullName>
    </submittedName>
</protein>
<keyword evidence="1" id="KW-1133">Transmembrane helix</keyword>
<keyword evidence="1" id="KW-0472">Membrane</keyword>
<dbReference type="AlphaFoldDB" id="A0A5E8CGK5"/>
<reference evidence="2" key="1">
    <citation type="submission" date="2019-09" db="EMBL/GenBank/DDBJ databases">
        <authorList>
            <person name="Needham M D."/>
        </authorList>
    </citation>
    <scope>NUCLEOTIDE SEQUENCE</scope>
</reference>
<name>A0A5E8CGK5_9ZZZZ</name>
<organism evidence="2">
    <name type="scientific">seawater metagenome</name>
    <dbReference type="NCBI Taxonomy" id="1561972"/>
    <lineage>
        <taxon>unclassified sequences</taxon>
        <taxon>metagenomes</taxon>
        <taxon>ecological metagenomes</taxon>
    </lineage>
</organism>
<feature type="transmembrane region" description="Helical" evidence="1">
    <location>
        <begin position="127"/>
        <end position="152"/>
    </location>
</feature>
<accession>A0A5E8CGK5</accession>
<evidence type="ECO:0000256" key="1">
    <source>
        <dbReference type="SAM" id="Phobius"/>
    </source>
</evidence>
<feature type="transmembrane region" description="Helical" evidence="1">
    <location>
        <begin position="96"/>
        <end position="115"/>
    </location>
</feature>
<feature type="transmembrane region" description="Helical" evidence="1">
    <location>
        <begin position="72"/>
        <end position="90"/>
    </location>
</feature>
<feature type="transmembrane region" description="Helical" evidence="1">
    <location>
        <begin position="158"/>
        <end position="177"/>
    </location>
</feature>
<feature type="transmembrane region" description="Helical" evidence="1">
    <location>
        <begin position="184"/>
        <end position="205"/>
    </location>
</feature>
<proteinExistence type="predicted"/>
<feature type="transmembrane region" description="Helical" evidence="1">
    <location>
        <begin position="211"/>
        <end position="230"/>
    </location>
</feature>
<dbReference type="EMBL" id="CABVLZ010000001">
    <property type="protein sequence ID" value="VVU94301.1"/>
    <property type="molecule type" value="Genomic_DNA"/>
</dbReference>
<keyword evidence="1" id="KW-0812">Transmembrane</keyword>
<feature type="transmembrane region" description="Helical" evidence="1">
    <location>
        <begin position="46"/>
        <end position="65"/>
    </location>
</feature>
<sequence>MTCSLIQFSLTMFTLVLNCYIIYKSNSTFSIYNLYSGDFLLLPPNFTLYFWNIILLLLIFGFIISGMCLKDIGIFSYFLSCIINCLFHFFLSNKNLGIATLFCGLLVLILILNMYEVWQDTEKINPLLILFSIYNCWAIYNFFLGISILLIPLIEAKILAIFFLSLIFLIKVLQLYFIKYEVRYLGICITFSFLLITISLLTLLYSDPFHYSFFGIMFYAACLIFEIKCLKKKRKEIMN</sequence>